<reference evidence="2" key="4">
    <citation type="submission" date="2019-03" db="UniProtKB">
        <authorList>
            <consortium name="EnsemblPlants"/>
        </authorList>
    </citation>
    <scope>IDENTIFICATION</scope>
</reference>
<dbReference type="Gramene" id="AET4Gv20356300.2">
    <property type="protein sequence ID" value="AET4Gv20356300.2"/>
    <property type="gene ID" value="AET4Gv20356300"/>
</dbReference>
<dbReference type="AlphaFoldDB" id="A0A453HYE1"/>
<sequence length="127" mass="14425">MLYALAISSIVKVTSCAPSSVQPHGIRMIEFIASSSPWLPSSTFLRLGPFLWWCKVSTLLPPVLSLTIRVHLYCCFDFFVMQMLLMNIFCSKKLQKKSVFLVAKISEFCSVLAVRRIMFTRTILALL</sequence>
<evidence type="ECO:0000256" key="1">
    <source>
        <dbReference type="SAM" id="SignalP"/>
    </source>
</evidence>
<feature type="chain" id="PRO_5019448514" evidence="1">
    <location>
        <begin position="17"/>
        <end position="127"/>
    </location>
</feature>
<protein>
    <submittedName>
        <fullName evidence="2">Uncharacterized protein</fullName>
    </submittedName>
</protein>
<proteinExistence type="predicted"/>
<keyword evidence="3" id="KW-1185">Reference proteome</keyword>
<reference evidence="3" key="1">
    <citation type="journal article" date="2014" name="Science">
        <title>Ancient hybridizations among the ancestral genomes of bread wheat.</title>
        <authorList>
            <consortium name="International Wheat Genome Sequencing Consortium,"/>
            <person name="Marcussen T."/>
            <person name="Sandve S.R."/>
            <person name="Heier L."/>
            <person name="Spannagl M."/>
            <person name="Pfeifer M."/>
            <person name="Jakobsen K.S."/>
            <person name="Wulff B.B."/>
            <person name="Steuernagel B."/>
            <person name="Mayer K.F."/>
            <person name="Olsen O.A."/>
        </authorList>
    </citation>
    <scope>NUCLEOTIDE SEQUENCE [LARGE SCALE GENOMIC DNA]</scope>
    <source>
        <strain evidence="3">cv. AL8/78</strain>
    </source>
</reference>
<evidence type="ECO:0000313" key="3">
    <source>
        <dbReference type="Proteomes" id="UP000015105"/>
    </source>
</evidence>
<feature type="signal peptide" evidence="1">
    <location>
        <begin position="1"/>
        <end position="16"/>
    </location>
</feature>
<dbReference type="Proteomes" id="UP000015105">
    <property type="component" value="Chromosome 4D"/>
</dbReference>
<reference evidence="3" key="2">
    <citation type="journal article" date="2017" name="Nat. Plants">
        <title>The Aegilops tauschii genome reveals multiple impacts of transposons.</title>
        <authorList>
            <person name="Zhao G."/>
            <person name="Zou C."/>
            <person name="Li K."/>
            <person name="Wang K."/>
            <person name="Li T."/>
            <person name="Gao L."/>
            <person name="Zhang X."/>
            <person name="Wang H."/>
            <person name="Yang Z."/>
            <person name="Liu X."/>
            <person name="Jiang W."/>
            <person name="Mao L."/>
            <person name="Kong X."/>
            <person name="Jiao Y."/>
            <person name="Jia J."/>
        </authorList>
    </citation>
    <scope>NUCLEOTIDE SEQUENCE [LARGE SCALE GENOMIC DNA]</scope>
    <source>
        <strain evidence="3">cv. AL8/78</strain>
    </source>
</reference>
<organism evidence="2 3">
    <name type="scientific">Aegilops tauschii subsp. strangulata</name>
    <name type="common">Goatgrass</name>
    <dbReference type="NCBI Taxonomy" id="200361"/>
    <lineage>
        <taxon>Eukaryota</taxon>
        <taxon>Viridiplantae</taxon>
        <taxon>Streptophyta</taxon>
        <taxon>Embryophyta</taxon>
        <taxon>Tracheophyta</taxon>
        <taxon>Spermatophyta</taxon>
        <taxon>Magnoliopsida</taxon>
        <taxon>Liliopsida</taxon>
        <taxon>Poales</taxon>
        <taxon>Poaceae</taxon>
        <taxon>BOP clade</taxon>
        <taxon>Pooideae</taxon>
        <taxon>Triticodae</taxon>
        <taxon>Triticeae</taxon>
        <taxon>Triticinae</taxon>
        <taxon>Aegilops</taxon>
    </lineage>
</organism>
<keyword evidence="1" id="KW-0732">Signal</keyword>
<reference evidence="2" key="5">
    <citation type="journal article" date="2021" name="G3 (Bethesda)">
        <title>Aegilops tauschii genome assembly Aet v5.0 features greater sequence contiguity and improved annotation.</title>
        <authorList>
            <person name="Wang L."/>
            <person name="Zhu T."/>
            <person name="Rodriguez J.C."/>
            <person name="Deal K.R."/>
            <person name="Dubcovsky J."/>
            <person name="McGuire P.E."/>
            <person name="Lux T."/>
            <person name="Spannagl M."/>
            <person name="Mayer K.F.X."/>
            <person name="Baldrich P."/>
            <person name="Meyers B.C."/>
            <person name="Huo N."/>
            <person name="Gu Y.Q."/>
            <person name="Zhou H."/>
            <person name="Devos K.M."/>
            <person name="Bennetzen J.L."/>
            <person name="Unver T."/>
            <person name="Budak H."/>
            <person name="Gulick P.J."/>
            <person name="Galiba G."/>
            <person name="Kalapos B."/>
            <person name="Nelson D.R."/>
            <person name="Li P."/>
            <person name="You F.M."/>
            <person name="Luo M.C."/>
            <person name="Dvorak J."/>
        </authorList>
    </citation>
    <scope>NUCLEOTIDE SEQUENCE [LARGE SCALE GENOMIC DNA]</scope>
    <source>
        <strain evidence="2">cv. AL8/78</strain>
    </source>
</reference>
<accession>A0A453HYE1</accession>
<dbReference type="EnsemblPlants" id="AET4Gv20356300.2">
    <property type="protein sequence ID" value="AET4Gv20356300.2"/>
    <property type="gene ID" value="AET4Gv20356300"/>
</dbReference>
<evidence type="ECO:0000313" key="2">
    <source>
        <dbReference type="EnsemblPlants" id="AET4Gv20356300.2"/>
    </source>
</evidence>
<name>A0A453HYE1_AEGTS</name>
<reference evidence="2" key="3">
    <citation type="journal article" date="2017" name="Nature">
        <title>Genome sequence of the progenitor of the wheat D genome Aegilops tauschii.</title>
        <authorList>
            <person name="Luo M.C."/>
            <person name="Gu Y.Q."/>
            <person name="Puiu D."/>
            <person name="Wang H."/>
            <person name="Twardziok S.O."/>
            <person name="Deal K.R."/>
            <person name="Huo N."/>
            <person name="Zhu T."/>
            <person name="Wang L."/>
            <person name="Wang Y."/>
            <person name="McGuire P.E."/>
            <person name="Liu S."/>
            <person name="Long H."/>
            <person name="Ramasamy R.K."/>
            <person name="Rodriguez J.C."/>
            <person name="Van S.L."/>
            <person name="Yuan L."/>
            <person name="Wang Z."/>
            <person name="Xia Z."/>
            <person name="Xiao L."/>
            <person name="Anderson O.D."/>
            <person name="Ouyang S."/>
            <person name="Liang Y."/>
            <person name="Zimin A.V."/>
            <person name="Pertea G."/>
            <person name="Qi P."/>
            <person name="Bennetzen J.L."/>
            <person name="Dai X."/>
            <person name="Dawson M.W."/>
            <person name="Muller H.G."/>
            <person name="Kugler K."/>
            <person name="Rivarola-Duarte L."/>
            <person name="Spannagl M."/>
            <person name="Mayer K.F.X."/>
            <person name="Lu F.H."/>
            <person name="Bevan M.W."/>
            <person name="Leroy P."/>
            <person name="Li P."/>
            <person name="You F.M."/>
            <person name="Sun Q."/>
            <person name="Liu Z."/>
            <person name="Lyons E."/>
            <person name="Wicker T."/>
            <person name="Salzberg S.L."/>
            <person name="Devos K.M."/>
            <person name="Dvorak J."/>
        </authorList>
    </citation>
    <scope>NUCLEOTIDE SEQUENCE [LARGE SCALE GENOMIC DNA]</scope>
    <source>
        <strain evidence="2">cv. AL8/78</strain>
    </source>
</reference>